<accession>A0AAD8C826</accession>
<proteinExistence type="predicted"/>
<feature type="non-terminal residue" evidence="1">
    <location>
        <position position="1"/>
    </location>
</feature>
<dbReference type="EMBL" id="JASAOG010000008">
    <property type="protein sequence ID" value="KAK0067125.1"/>
    <property type="molecule type" value="Genomic_DNA"/>
</dbReference>
<organism evidence="1 2">
    <name type="scientific">Biomphalaria pfeifferi</name>
    <name type="common">Bloodfluke planorb</name>
    <name type="synonym">Freshwater snail</name>
    <dbReference type="NCBI Taxonomy" id="112525"/>
    <lineage>
        <taxon>Eukaryota</taxon>
        <taxon>Metazoa</taxon>
        <taxon>Spiralia</taxon>
        <taxon>Lophotrochozoa</taxon>
        <taxon>Mollusca</taxon>
        <taxon>Gastropoda</taxon>
        <taxon>Heterobranchia</taxon>
        <taxon>Euthyneura</taxon>
        <taxon>Panpulmonata</taxon>
        <taxon>Hygrophila</taxon>
        <taxon>Lymnaeoidea</taxon>
        <taxon>Planorbidae</taxon>
        <taxon>Biomphalaria</taxon>
    </lineage>
</organism>
<reference evidence="1" key="2">
    <citation type="submission" date="2023-04" db="EMBL/GenBank/DDBJ databases">
        <authorList>
            <person name="Bu L."/>
            <person name="Lu L."/>
            <person name="Laidemitt M.R."/>
            <person name="Zhang S.M."/>
            <person name="Mutuku M."/>
            <person name="Mkoji G."/>
            <person name="Steinauer M."/>
            <person name="Loker E.S."/>
        </authorList>
    </citation>
    <scope>NUCLEOTIDE SEQUENCE</scope>
    <source>
        <strain evidence="1">KasaAsao</strain>
        <tissue evidence="1">Whole Snail</tissue>
    </source>
</reference>
<dbReference type="AlphaFoldDB" id="A0AAD8C826"/>
<protein>
    <submittedName>
        <fullName evidence="1">Alpha-(1 3)-fucosyltransferase 9</fullName>
    </submittedName>
</protein>
<name>A0AAD8C826_BIOPF</name>
<evidence type="ECO:0000313" key="2">
    <source>
        <dbReference type="Proteomes" id="UP001233172"/>
    </source>
</evidence>
<dbReference type="Proteomes" id="UP001233172">
    <property type="component" value="Unassembled WGS sequence"/>
</dbReference>
<keyword evidence="2" id="KW-1185">Reference proteome</keyword>
<gene>
    <name evidence="1" type="ORF">Bpfe_003223</name>
</gene>
<comment type="caution">
    <text evidence="1">The sequence shown here is derived from an EMBL/GenBank/DDBJ whole genome shotgun (WGS) entry which is preliminary data.</text>
</comment>
<reference evidence="1" key="1">
    <citation type="journal article" date="2023" name="PLoS Negl. Trop. Dis.">
        <title>A genome sequence for Biomphalaria pfeifferi, the major vector snail for the human-infecting parasite Schistosoma mansoni.</title>
        <authorList>
            <person name="Bu L."/>
            <person name="Lu L."/>
            <person name="Laidemitt M.R."/>
            <person name="Zhang S.M."/>
            <person name="Mutuku M."/>
            <person name="Mkoji G."/>
            <person name="Steinauer M."/>
            <person name="Loker E.S."/>
        </authorList>
    </citation>
    <scope>NUCLEOTIDE SEQUENCE</scope>
    <source>
        <strain evidence="1">KasaAsao</strain>
    </source>
</reference>
<evidence type="ECO:0000313" key="1">
    <source>
        <dbReference type="EMBL" id="KAK0067125.1"/>
    </source>
</evidence>
<sequence length="116" mass="13460">YVLRSGLGLEPYTIENHEDIWIENGVQYRPYPLANRTENPFSTSEFQAYVPFDIETFLEGDKTLDVTEKKIILWWQANTFNTPTEGLLPLRACPEFPCVFTSNRTYTEKSSALIFN</sequence>
<feature type="non-terminal residue" evidence="1">
    <location>
        <position position="116"/>
    </location>
</feature>